<dbReference type="InterPro" id="IPR050237">
    <property type="entry name" value="ATP-dep_AMP-bd_enzyme"/>
</dbReference>
<protein>
    <submittedName>
        <fullName evidence="3">Class I adenylate-forming enzyme family protein</fullName>
    </submittedName>
</protein>
<dbReference type="PANTHER" id="PTHR43767">
    <property type="entry name" value="LONG-CHAIN-FATTY-ACID--COA LIGASE"/>
    <property type="match status" value="1"/>
</dbReference>
<dbReference type="RefSeq" id="WP_379902358.1">
    <property type="nucleotide sequence ID" value="NZ_JBHRTR010000028.1"/>
</dbReference>
<dbReference type="InterPro" id="IPR045851">
    <property type="entry name" value="AMP-bd_C_sf"/>
</dbReference>
<dbReference type="InterPro" id="IPR025110">
    <property type="entry name" value="AMP-bd_C"/>
</dbReference>
<dbReference type="Proteomes" id="UP001595528">
    <property type="component" value="Unassembled WGS sequence"/>
</dbReference>
<keyword evidence="4" id="KW-1185">Reference proteome</keyword>
<name>A0ABV7L3B3_9PROT</name>
<accession>A0ABV7L3B3</accession>
<comment type="caution">
    <text evidence="3">The sequence shown here is derived from an EMBL/GenBank/DDBJ whole genome shotgun (WGS) entry which is preliminary data.</text>
</comment>
<feature type="domain" description="AMP-binding enzyme C-terminal" evidence="2">
    <location>
        <begin position="446"/>
        <end position="521"/>
    </location>
</feature>
<dbReference type="PANTHER" id="PTHR43767:SF1">
    <property type="entry name" value="NONRIBOSOMAL PEPTIDE SYNTHASE PES1 (EUROFUNG)-RELATED"/>
    <property type="match status" value="1"/>
</dbReference>
<dbReference type="Gene3D" id="3.40.50.12780">
    <property type="entry name" value="N-terminal domain of ligase-like"/>
    <property type="match status" value="1"/>
</dbReference>
<evidence type="ECO:0000313" key="3">
    <source>
        <dbReference type="EMBL" id="MFC3228855.1"/>
    </source>
</evidence>
<dbReference type="Pfam" id="PF00501">
    <property type="entry name" value="AMP-binding"/>
    <property type="match status" value="1"/>
</dbReference>
<dbReference type="SUPFAM" id="SSF56801">
    <property type="entry name" value="Acetyl-CoA synthetase-like"/>
    <property type="match status" value="1"/>
</dbReference>
<dbReference type="InterPro" id="IPR020845">
    <property type="entry name" value="AMP-binding_CS"/>
</dbReference>
<evidence type="ECO:0000259" key="2">
    <source>
        <dbReference type="Pfam" id="PF13193"/>
    </source>
</evidence>
<organism evidence="3 4">
    <name type="scientific">Marinibaculum pumilum</name>
    <dbReference type="NCBI Taxonomy" id="1766165"/>
    <lineage>
        <taxon>Bacteria</taxon>
        <taxon>Pseudomonadati</taxon>
        <taxon>Pseudomonadota</taxon>
        <taxon>Alphaproteobacteria</taxon>
        <taxon>Rhodospirillales</taxon>
        <taxon>Rhodospirillaceae</taxon>
        <taxon>Marinibaculum</taxon>
    </lineage>
</organism>
<evidence type="ECO:0000259" key="1">
    <source>
        <dbReference type="Pfam" id="PF00501"/>
    </source>
</evidence>
<feature type="domain" description="AMP-dependent synthetase/ligase" evidence="1">
    <location>
        <begin position="33"/>
        <end position="390"/>
    </location>
</feature>
<sequence length="535" mass="56773">MNAATQSGTETGVAEADWMLPVPFLGISEHVAAHARHRGGEPALIQDGQATSWASFDAAVNRVANALRAGGLAKGQRVALLAGNTGWTYTALLGVLRAGGVVAPLSPLLTPEIIRRLADDCDAQVLFAGQGYEAMAAAVMRTEGWPPARRVVAEAGGADGMVPFDRFIADAPDTAPDVVLTARDWCNIVYSSGTTGVPKGIVHSHQARIWQAGSLACALRFEPGGIAMQTVPPHSNYSWASMLACIGSATAMLVMPKFDPAAFLRIVAQVRPSQALLVPTQFQALLDSPLAAETDLSCFRSVLSAGAPLGEGLQKRVLAAFPDSFFELWGLTEGVATMIGPAEKRQRPESVGRAMIGTVLKIVGEEGEELPAGQAGEIVGTSMGLLRGYHNRPEQTAELVWRDAAGRLYIRTGDVGEFDADGYLTLRGRKKDMIISGGFNIFPVDIEEVLRAHEAVLDAAVIGVPHEKWGETPVGLVTLRPGTTVEAAALKDWANGRLAKHQRLADLAVAGEDFPRNTMGKVLKGELRDAWLARG</sequence>
<evidence type="ECO:0000313" key="4">
    <source>
        <dbReference type="Proteomes" id="UP001595528"/>
    </source>
</evidence>
<proteinExistence type="predicted"/>
<dbReference type="PROSITE" id="PS00455">
    <property type="entry name" value="AMP_BINDING"/>
    <property type="match status" value="1"/>
</dbReference>
<dbReference type="EMBL" id="JBHRTR010000028">
    <property type="protein sequence ID" value="MFC3228855.1"/>
    <property type="molecule type" value="Genomic_DNA"/>
</dbReference>
<gene>
    <name evidence="3" type="ORF">ACFOGJ_16540</name>
</gene>
<dbReference type="Gene3D" id="3.30.300.30">
    <property type="match status" value="1"/>
</dbReference>
<dbReference type="InterPro" id="IPR000873">
    <property type="entry name" value="AMP-dep_synth/lig_dom"/>
</dbReference>
<dbReference type="Pfam" id="PF13193">
    <property type="entry name" value="AMP-binding_C"/>
    <property type="match status" value="1"/>
</dbReference>
<reference evidence="4" key="1">
    <citation type="journal article" date="2019" name="Int. J. Syst. Evol. Microbiol.">
        <title>The Global Catalogue of Microorganisms (GCM) 10K type strain sequencing project: providing services to taxonomists for standard genome sequencing and annotation.</title>
        <authorList>
            <consortium name="The Broad Institute Genomics Platform"/>
            <consortium name="The Broad Institute Genome Sequencing Center for Infectious Disease"/>
            <person name="Wu L."/>
            <person name="Ma J."/>
        </authorList>
    </citation>
    <scope>NUCLEOTIDE SEQUENCE [LARGE SCALE GENOMIC DNA]</scope>
    <source>
        <strain evidence="4">KCTC 42964</strain>
    </source>
</reference>
<dbReference type="InterPro" id="IPR042099">
    <property type="entry name" value="ANL_N_sf"/>
</dbReference>